<evidence type="ECO:0000256" key="6">
    <source>
        <dbReference type="ARBA" id="ARBA00023163"/>
    </source>
</evidence>
<dbReference type="PANTHER" id="PTHR16089">
    <property type="entry name" value="REST COREPRESSOR COREST PROTEIN-RELATED"/>
    <property type="match status" value="1"/>
</dbReference>
<feature type="compositionally biased region" description="Basic residues" evidence="9">
    <location>
        <begin position="787"/>
        <end position="803"/>
    </location>
</feature>
<accession>A0AAV2KGJ8</accession>
<evidence type="ECO:0000259" key="11">
    <source>
        <dbReference type="PROSITE" id="PS51156"/>
    </source>
</evidence>
<feature type="compositionally biased region" description="Basic and acidic residues" evidence="9">
    <location>
        <begin position="220"/>
        <end position="229"/>
    </location>
</feature>
<dbReference type="AlphaFoldDB" id="A0AAV2KGJ8"/>
<dbReference type="PROSITE" id="PS51156">
    <property type="entry name" value="ELM2"/>
    <property type="match status" value="1"/>
</dbReference>
<dbReference type="PROSITE" id="PS51293">
    <property type="entry name" value="SANT"/>
    <property type="match status" value="1"/>
</dbReference>
<dbReference type="PROSITE" id="PS00028">
    <property type="entry name" value="ZINC_FINGER_C2H2_1"/>
    <property type="match status" value="1"/>
</dbReference>
<evidence type="ECO:0000256" key="9">
    <source>
        <dbReference type="SAM" id="MobiDB-lite"/>
    </source>
</evidence>
<dbReference type="InterPro" id="IPR000949">
    <property type="entry name" value="ELM2_dom"/>
</dbReference>
<dbReference type="InterPro" id="IPR009057">
    <property type="entry name" value="Homeodomain-like_sf"/>
</dbReference>
<reference evidence="13 14" key="1">
    <citation type="submission" date="2024-04" db="EMBL/GenBank/DDBJ databases">
        <authorList>
            <person name="Waldvogel A.-M."/>
            <person name="Schoenle A."/>
        </authorList>
    </citation>
    <scope>NUCLEOTIDE SEQUENCE [LARGE SCALE GENOMIC DNA]</scope>
</reference>
<dbReference type="FunFam" id="1.10.10.60:FF:000086">
    <property type="entry name" value="transcriptional-regulating factor 1 isoform X1"/>
    <property type="match status" value="1"/>
</dbReference>
<feature type="region of interest" description="Disordered" evidence="9">
    <location>
        <begin position="359"/>
        <end position="399"/>
    </location>
</feature>
<dbReference type="InterPro" id="IPR001005">
    <property type="entry name" value="SANT/Myb"/>
</dbReference>
<dbReference type="GO" id="GO:0003677">
    <property type="term" value="F:DNA binding"/>
    <property type="evidence" value="ECO:0007669"/>
    <property type="project" value="UniProtKB-KW"/>
</dbReference>
<evidence type="ECO:0000256" key="1">
    <source>
        <dbReference type="ARBA" id="ARBA00004123"/>
    </source>
</evidence>
<feature type="region of interest" description="Disordered" evidence="9">
    <location>
        <begin position="199"/>
        <end position="322"/>
    </location>
</feature>
<dbReference type="PANTHER" id="PTHR16089:SF24">
    <property type="entry name" value="MITOTIC DEACETYLASE-ASSOCIATED SANT DOMAIN PROTEIN"/>
    <property type="match status" value="1"/>
</dbReference>
<evidence type="ECO:0000256" key="3">
    <source>
        <dbReference type="ARBA" id="ARBA00022990"/>
    </source>
</evidence>
<dbReference type="GO" id="GO:0000118">
    <property type="term" value="C:histone deacetylase complex"/>
    <property type="evidence" value="ECO:0007669"/>
    <property type="project" value="TreeGrafter"/>
</dbReference>
<feature type="region of interest" description="Disordered" evidence="9">
    <location>
        <begin position="745"/>
        <end position="878"/>
    </location>
</feature>
<dbReference type="InterPro" id="IPR017884">
    <property type="entry name" value="SANT_dom"/>
</dbReference>
<feature type="compositionally biased region" description="Acidic residues" evidence="9">
    <location>
        <begin position="867"/>
        <end position="878"/>
    </location>
</feature>
<dbReference type="GO" id="GO:0006357">
    <property type="term" value="P:regulation of transcription by RNA polymerase II"/>
    <property type="evidence" value="ECO:0007669"/>
    <property type="project" value="TreeGrafter"/>
</dbReference>
<name>A0AAV2KGJ8_KNICA</name>
<dbReference type="SMART" id="SM00717">
    <property type="entry name" value="SANT"/>
    <property type="match status" value="1"/>
</dbReference>
<evidence type="ECO:0000256" key="7">
    <source>
        <dbReference type="ARBA" id="ARBA00023242"/>
    </source>
</evidence>
<keyword evidence="2" id="KW-0597">Phosphoprotein</keyword>
<gene>
    <name evidence="13" type="ORF">KC01_LOCUS16657</name>
</gene>
<evidence type="ECO:0000256" key="5">
    <source>
        <dbReference type="ARBA" id="ARBA00023125"/>
    </source>
</evidence>
<comment type="subcellular location">
    <subcellularLocation>
        <location evidence="1">Nucleus</location>
    </subcellularLocation>
</comment>
<keyword evidence="7" id="KW-0539">Nucleus</keyword>
<evidence type="ECO:0008006" key="15">
    <source>
        <dbReference type="Google" id="ProtNLM"/>
    </source>
</evidence>
<dbReference type="EMBL" id="OZ035839">
    <property type="protein sequence ID" value="CAL1586629.1"/>
    <property type="molecule type" value="Genomic_DNA"/>
</dbReference>
<feature type="domain" description="SANT" evidence="12">
    <location>
        <begin position="612"/>
        <end position="663"/>
    </location>
</feature>
<sequence>MSLPPQLSKPAKHRAMKETDVFYGMGPPTLEPNHGDLNTGASGLYHTEKAAPNMSHHYHQQTQLKWMQPEQAPIQGPLWNQDLGGWSQGPQYPRGQTFRQSKPQQAQFNPGYYAGFAQSKSVGYEQAKPQGILQQIQQQKQMVNPQQQLQMQHLQQMQQYQQQCMQERHLQQRSQHGAQQLEPNVELKHQQQPEAIFQPQRETQETEESAEQIHMSSSTEIEKVPERTVDPTVVPPGGNCVAQPRRSRRLSREGQSPSNEALLNGTGQDTAEGLSTGGVIQSTRRKRRASKEINLETLAQQAAQRESLPAKVKADVPSSRTSSMAPLVMPVSVPVPRPPLERWMGHKASVIVARRRSLRNSVTDSTQDAELDSGSDEDGGKSRTRRRPRPEPLIIPPPRPSSFIPASVYSSITPYQSHLRSPVRITEPPLLLPPYTPPPILSPVRGGSGLYFSTFLSSMAAGTQAAPPQATPRSSSVSLLRLSSTASSEGSPPLPLVTDATPVSLEPRINIGQQYQAYIPEVHSPGTPPSEQHQADLLWRPLEEPTTGGQGSVQDLVNMACSSVLYGGGTNQELVLHCLFQSGGDILETVRCLLLKDVLFPKGHPLCDYHYSGSDCWTPEEKRYFNKGISAYRKDFHMVQKLVQTKSVAQCVEFYYTYKKQVKVGRSGAVAFGPLDSPLDEVLENKSSAQSLAHHRVMLKEEETKFQPEHLSDPCEQNQESRHQARVAQSLQAHNYVASVMVPEMTSCTPPQTSPASSRTRSEPQAKKAKPPPKAPADPDQVFPCKKCGRVFGKVKSRSAHMKSHAEQEKKAAALRLRQQEEAQGQTPLQPEAPHEPGARLGARRPEPPAQARTARPYQEASGGESSEADDAYDEDWH</sequence>
<proteinExistence type="predicted"/>
<organism evidence="13 14">
    <name type="scientific">Knipowitschia caucasica</name>
    <name type="common">Caucasian dwarf goby</name>
    <name type="synonym">Pomatoschistus caucasicus</name>
    <dbReference type="NCBI Taxonomy" id="637954"/>
    <lineage>
        <taxon>Eukaryota</taxon>
        <taxon>Metazoa</taxon>
        <taxon>Chordata</taxon>
        <taxon>Craniata</taxon>
        <taxon>Vertebrata</taxon>
        <taxon>Euteleostomi</taxon>
        <taxon>Actinopterygii</taxon>
        <taxon>Neopterygii</taxon>
        <taxon>Teleostei</taxon>
        <taxon>Neoteleostei</taxon>
        <taxon>Acanthomorphata</taxon>
        <taxon>Gobiaria</taxon>
        <taxon>Gobiiformes</taxon>
        <taxon>Gobioidei</taxon>
        <taxon>Gobiidae</taxon>
        <taxon>Gobiinae</taxon>
        <taxon>Knipowitschia</taxon>
    </lineage>
</organism>
<dbReference type="Pfam" id="PF01448">
    <property type="entry name" value="ELM2"/>
    <property type="match status" value="1"/>
</dbReference>
<feature type="domain" description="C2H2-type" evidence="10">
    <location>
        <begin position="783"/>
        <end position="810"/>
    </location>
</feature>
<dbReference type="InterPro" id="IPR013087">
    <property type="entry name" value="Znf_C2H2_type"/>
</dbReference>
<keyword evidence="4" id="KW-0805">Transcription regulation</keyword>
<keyword evidence="3" id="KW-0007">Acetylation</keyword>
<dbReference type="Proteomes" id="UP001497482">
    <property type="component" value="Chromosome 17"/>
</dbReference>
<evidence type="ECO:0000259" key="10">
    <source>
        <dbReference type="PROSITE" id="PS50157"/>
    </source>
</evidence>
<evidence type="ECO:0000313" key="13">
    <source>
        <dbReference type="EMBL" id="CAL1586629.1"/>
    </source>
</evidence>
<dbReference type="GO" id="GO:0008270">
    <property type="term" value="F:zinc ion binding"/>
    <property type="evidence" value="ECO:0007669"/>
    <property type="project" value="UniProtKB-KW"/>
</dbReference>
<keyword evidence="8" id="KW-0862">Zinc</keyword>
<dbReference type="GO" id="GO:0003714">
    <property type="term" value="F:transcription corepressor activity"/>
    <property type="evidence" value="ECO:0007669"/>
    <property type="project" value="TreeGrafter"/>
</dbReference>
<feature type="compositionally biased region" description="Low complexity" evidence="9">
    <location>
        <begin position="463"/>
        <end position="488"/>
    </location>
</feature>
<evidence type="ECO:0000256" key="8">
    <source>
        <dbReference type="PROSITE-ProRule" id="PRU00042"/>
    </source>
</evidence>
<feature type="region of interest" description="Disordered" evidence="9">
    <location>
        <begin position="463"/>
        <end position="496"/>
    </location>
</feature>
<evidence type="ECO:0000256" key="4">
    <source>
        <dbReference type="ARBA" id="ARBA00023015"/>
    </source>
</evidence>
<keyword evidence="8" id="KW-0479">Metal-binding</keyword>
<evidence type="ECO:0000256" key="2">
    <source>
        <dbReference type="ARBA" id="ARBA00022553"/>
    </source>
</evidence>
<dbReference type="GO" id="GO:0005667">
    <property type="term" value="C:transcription regulator complex"/>
    <property type="evidence" value="ECO:0007669"/>
    <property type="project" value="TreeGrafter"/>
</dbReference>
<keyword evidence="14" id="KW-1185">Reference proteome</keyword>
<dbReference type="SUPFAM" id="SSF46689">
    <property type="entry name" value="Homeodomain-like"/>
    <property type="match status" value="1"/>
</dbReference>
<keyword evidence="5" id="KW-0238">DNA-binding</keyword>
<feature type="domain" description="ELM2" evidence="11">
    <location>
        <begin position="507"/>
        <end position="597"/>
    </location>
</feature>
<feature type="compositionally biased region" description="Polar residues" evidence="9">
    <location>
        <begin position="746"/>
        <end position="759"/>
    </location>
</feature>
<dbReference type="InterPro" id="IPR051066">
    <property type="entry name" value="Trans_reg/Corepressor"/>
</dbReference>
<keyword evidence="8" id="KW-0863">Zinc-finger</keyword>
<keyword evidence="6" id="KW-0804">Transcription</keyword>
<protein>
    <recommendedName>
        <fullName evidence="15">ELM2 and SANT domain-containing protein 1-like</fullName>
    </recommendedName>
</protein>
<evidence type="ECO:0000313" key="14">
    <source>
        <dbReference type="Proteomes" id="UP001497482"/>
    </source>
</evidence>
<feature type="compositionally biased region" description="Acidic residues" evidence="9">
    <location>
        <begin position="367"/>
        <end position="377"/>
    </location>
</feature>
<dbReference type="PROSITE" id="PS50157">
    <property type="entry name" value="ZINC_FINGER_C2H2_2"/>
    <property type="match status" value="1"/>
</dbReference>
<evidence type="ECO:0000259" key="12">
    <source>
        <dbReference type="PROSITE" id="PS51293"/>
    </source>
</evidence>
<dbReference type="Gene3D" id="1.10.10.60">
    <property type="entry name" value="Homeodomain-like"/>
    <property type="match status" value="1"/>
</dbReference>
<feature type="compositionally biased region" description="Polar residues" evidence="9">
    <location>
        <begin position="253"/>
        <end position="269"/>
    </location>
</feature>
<dbReference type="SMART" id="SM01189">
    <property type="entry name" value="ELM2"/>
    <property type="match status" value="1"/>
</dbReference>